<evidence type="ECO:0000313" key="22">
    <source>
        <dbReference type="EMBL" id="EGW12479.1"/>
    </source>
</evidence>
<comment type="subunit">
    <text evidence="18">Homotetramer. Interacts with TPPP; the interaction is direct. Interacts (when S-nitrosylated) with SIAH1; leading to nuclear translocation. Interacts with RILPL1/GOSPEL, leading to prevent the interaction between GAPDH and SIAH1 and prevent nuclear translocation. Interacts with CHP1; the interaction increases the binding of CHP1 with microtubules. Associates with microtubules. Interacts with EIF1AD, USP25, PRKCI and WARS1. Interacts with phosphorylated RPL13A; inhibited by oxidatively-modified low-densitity lipoprotein (LDL(ox)). Component of the GAIT complex. Interacts with FKBP6; leading to inhibit GAPDH catalytic activity. Interacts with TRAF2, promoting TRAF2 ubiquitination. Interacts with TRAF3, promoting TRAF3 ubiquitination.</text>
</comment>
<comment type="catalytic activity">
    <reaction evidence="19">
        <text>D-glyceraldehyde 3-phosphate + phosphate + NAD(+) = (2R)-3-phospho-glyceroyl phosphate + NADH + H(+)</text>
        <dbReference type="Rhea" id="RHEA:10300"/>
        <dbReference type="ChEBI" id="CHEBI:15378"/>
        <dbReference type="ChEBI" id="CHEBI:43474"/>
        <dbReference type="ChEBI" id="CHEBI:57540"/>
        <dbReference type="ChEBI" id="CHEBI:57604"/>
        <dbReference type="ChEBI" id="CHEBI:57945"/>
        <dbReference type="ChEBI" id="CHEBI:59776"/>
        <dbReference type="EC" id="1.2.1.12"/>
    </reaction>
</comment>
<keyword evidence="15" id="KW-0206">Cytoskeleton</keyword>
<dbReference type="InterPro" id="IPR020831">
    <property type="entry name" value="GlycerAld/Erythrose_P_DH"/>
</dbReference>
<evidence type="ECO:0000256" key="3">
    <source>
        <dbReference type="ARBA" id="ARBA00004514"/>
    </source>
</evidence>
<feature type="domain" description="Glyceraldehyde 3-phosphate dehydrogenase catalytic" evidence="21">
    <location>
        <begin position="58"/>
        <end position="111"/>
    </location>
</feature>
<dbReference type="GO" id="GO:0006417">
    <property type="term" value="P:regulation of translation"/>
    <property type="evidence" value="ECO:0007669"/>
    <property type="project" value="UniProtKB-KW"/>
</dbReference>
<evidence type="ECO:0000256" key="11">
    <source>
        <dbReference type="ARBA" id="ARBA00022845"/>
    </source>
</evidence>
<dbReference type="InParanoid" id="G3IHS4"/>
<keyword evidence="14" id="KW-0324">Glycolysis</keyword>
<dbReference type="STRING" id="10029.G3IHS4"/>
<evidence type="ECO:0000256" key="17">
    <source>
        <dbReference type="ARBA" id="ARBA00031890"/>
    </source>
</evidence>
<dbReference type="GO" id="GO:0004365">
    <property type="term" value="F:glyceraldehyde-3-phosphate dehydrogenase (NAD+) (phosphorylating) activity"/>
    <property type="evidence" value="ECO:0007669"/>
    <property type="project" value="UniProtKB-EC"/>
</dbReference>
<keyword evidence="16" id="KW-0539">Nucleus</keyword>
<evidence type="ECO:0000256" key="18">
    <source>
        <dbReference type="ARBA" id="ARBA00046997"/>
    </source>
</evidence>
<comment type="catalytic activity">
    <reaction evidence="20">
        <text>S-nitroso-L-cysteinyl-[GAPDH] + L-cysteinyl-[protein] = L-cysteinyl-[GAPDH] + S-nitroso-L-cysteinyl-[protein]</text>
        <dbReference type="Rhea" id="RHEA:66684"/>
        <dbReference type="Rhea" id="RHEA-COMP:10131"/>
        <dbReference type="Rhea" id="RHEA-COMP:17089"/>
        <dbReference type="Rhea" id="RHEA-COMP:17090"/>
        <dbReference type="Rhea" id="RHEA-COMP:17091"/>
        <dbReference type="ChEBI" id="CHEBI:29950"/>
        <dbReference type="ChEBI" id="CHEBI:149494"/>
    </reaction>
    <physiologicalReaction direction="left-to-right" evidence="20">
        <dbReference type="Rhea" id="RHEA:66685"/>
    </physiologicalReaction>
</comment>
<evidence type="ECO:0000256" key="20">
    <source>
        <dbReference type="ARBA" id="ARBA00048005"/>
    </source>
</evidence>
<keyword evidence="8" id="KW-0808">Transferase</keyword>
<accession>G3IHS4</accession>
<dbReference type="EMBL" id="JH002853">
    <property type="protein sequence ID" value="EGW12479.1"/>
    <property type="molecule type" value="Genomic_DNA"/>
</dbReference>
<dbReference type="GO" id="GO:0005829">
    <property type="term" value="C:cytosol"/>
    <property type="evidence" value="ECO:0007669"/>
    <property type="project" value="UniProtKB-SubCell"/>
</dbReference>
<dbReference type="Gene3D" id="3.40.50.720">
    <property type="entry name" value="NAD(P)-binding Rossmann-like Domain"/>
    <property type="match status" value="1"/>
</dbReference>
<dbReference type="Gene3D" id="3.30.360.10">
    <property type="entry name" value="Dihydrodipicolinate Reductase, domain 2"/>
    <property type="match status" value="1"/>
</dbReference>
<keyword evidence="7" id="KW-0963">Cytoplasm</keyword>
<evidence type="ECO:0000256" key="7">
    <source>
        <dbReference type="ARBA" id="ARBA00022490"/>
    </source>
</evidence>
<evidence type="ECO:0000256" key="19">
    <source>
        <dbReference type="ARBA" id="ARBA00047698"/>
    </source>
</evidence>
<evidence type="ECO:0000256" key="15">
    <source>
        <dbReference type="ARBA" id="ARBA00023212"/>
    </source>
</evidence>
<gene>
    <name evidence="22" type="ORF">I79_023380</name>
</gene>
<dbReference type="GO" id="GO:0005856">
    <property type="term" value="C:cytoskeleton"/>
    <property type="evidence" value="ECO:0007669"/>
    <property type="project" value="UniProtKB-SubCell"/>
</dbReference>
<dbReference type="PANTHER" id="PTHR10836:SF111">
    <property type="entry name" value="GLYCERALDEHYDE-3-PHOSPHATE DEHYDROGENASE"/>
    <property type="match status" value="1"/>
</dbReference>
<evidence type="ECO:0000256" key="6">
    <source>
        <dbReference type="ARBA" id="ARBA00013119"/>
    </source>
</evidence>
<keyword evidence="12" id="KW-0560">Oxidoreductase</keyword>
<evidence type="ECO:0000256" key="10">
    <source>
        <dbReference type="ARBA" id="ARBA00022799"/>
    </source>
</evidence>
<name>G3IHS4_CRIGR</name>
<evidence type="ECO:0000256" key="16">
    <source>
        <dbReference type="ARBA" id="ARBA00023242"/>
    </source>
</evidence>
<evidence type="ECO:0000256" key="2">
    <source>
        <dbReference type="ARBA" id="ARBA00004245"/>
    </source>
</evidence>
<evidence type="ECO:0000256" key="12">
    <source>
        <dbReference type="ARBA" id="ARBA00023002"/>
    </source>
</evidence>
<evidence type="ECO:0000259" key="21">
    <source>
        <dbReference type="Pfam" id="PF02800"/>
    </source>
</evidence>
<evidence type="ECO:0000256" key="9">
    <source>
        <dbReference type="ARBA" id="ARBA00022703"/>
    </source>
</evidence>
<protein>
    <recommendedName>
        <fullName evidence="6">glyceraldehyde-3-phosphate dehydrogenase (phosphorylating)</fullName>
        <ecNumber evidence="6">1.2.1.12</ecNumber>
    </recommendedName>
    <alternativeName>
        <fullName evidence="17">Peptidyl-cysteine S-nitrosylase GAPDH</fullName>
    </alternativeName>
</protein>
<evidence type="ECO:0000256" key="8">
    <source>
        <dbReference type="ARBA" id="ARBA00022679"/>
    </source>
</evidence>
<evidence type="ECO:0000256" key="1">
    <source>
        <dbReference type="ARBA" id="ARBA00004123"/>
    </source>
</evidence>
<evidence type="ECO:0000256" key="14">
    <source>
        <dbReference type="ARBA" id="ARBA00023152"/>
    </source>
</evidence>
<keyword evidence="13" id="KW-0520">NAD</keyword>
<proteinExistence type="inferred from homology"/>
<evidence type="ECO:0000256" key="4">
    <source>
        <dbReference type="ARBA" id="ARBA00004869"/>
    </source>
</evidence>
<dbReference type="GO" id="GO:0005634">
    <property type="term" value="C:nucleus"/>
    <property type="evidence" value="ECO:0007669"/>
    <property type="project" value="UniProtKB-SubCell"/>
</dbReference>
<dbReference type="Pfam" id="PF02800">
    <property type="entry name" value="Gp_dh_C"/>
    <property type="match status" value="1"/>
</dbReference>
<organism evidence="22 23">
    <name type="scientific">Cricetulus griseus</name>
    <name type="common">Chinese hamster</name>
    <name type="synonym">Cricetulus barabensis griseus</name>
    <dbReference type="NCBI Taxonomy" id="10029"/>
    <lineage>
        <taxon>Eukaryota</taxon>
        <taxon>Metazoa</taxon>
        <taxon>Chordata</taxon>
        <taxon>Craniata</taxon>
        <taxon>Vertebrata</taxon>
        <taxon>Euteleostomi</taxon>
        <taxon>Mammalia</taxon>
        <taxon>Eutheria</taxon>
        <taxon>Euarchontoglires</taxon>
        <taxon>Glires</taxon>
        <taxon>Rodentia</taxon>
        <taxon>Myomorpha</taxon>
        <taxon>Muroidea</taxon>
        <taxon>Cricetidae</taxon>
        <taxon>Cricetinae</taxon>
        <taxon>Cricetulus</taxon>
    </lineage>
</organism>
<evidence type="ECO:0000256" key="13">
    <source>
        <dbReference type="ARBA" id="ARBA00023027"/>
    </source>
</evidence>
<dbReference type="SUPFAM" id="SSF55347">
    <property type="entry name" value="Glyceraldehyde-3-phosphate dehydrogenase-like, C-terminal domain"/>
    <property type="match status" value="1"/>
</dbReference>
<keyword evidence="10" id="KW-0702">S-nitrosylation</keyword>
<comment type="similarity">
    <text evidence="5">Belongs to the glyceraldehyde-3-phosphate dehydrogenase family.</text>
</comment>
<sequence>MMARTAFLYPLVLPRLWQGHPIADHNVHWHVLSFSYLQCAADGSDMPPGNSCQYNNIKMVKQALKGPLMGILGYTEDQVVYYNFSNHVHSFTFAVRAGIALNNYVKLISWYDNECGYGNRVVDFMAYMASKE</sequence>
<dbReference type="EC" id="1.2.1.12" evidence="6"/>
<dbReference type="PANTHER" id="PTHR10836">
    <property type="entry name" value="GLYCERALDEHYDE 3-PHOSPHATE DEHYDROGENASE"/>
    <property type="match status" value="1"/>
</dbReference>
<dbReference type="Proteomes" id="UP000001075">
    <property type="component" value="Unassembled WGS sequence"/>
</dbReference>
<comment type="pathway">
    <text evidence="4">Carbohydrate degradation; glycolysis; pyruvate from D-glyceraldehyde 3-phosphate: step 1/5.</text>
</comment>
<reference evidence="23" key="1">
    <citation type="journal article" date="2011" name="Nat. Biotechnol.">
        <title>The genomic sequence of the Chinese hamster ovary (CHO)-K1 cell line.</title>
        <authorList>
            <person name="Xu X."/>
            <person name="Nagarajan H."/>
            <person name="Lewis N.E."/>
            <person name="Pan S."/>
            <person name="Cai Z."/>
            <person name="Liu X."/>
            <person name="Chen W."/>
            <person name="Xie M."/>
            <person name="Wang W."/>
            <person name="Hammond S."/>
            <person name="Andersen M.R."/>
            <person name="Neff N."/>
            <person name="Passarelli B."/>
            <person name="Koh W."/>
            <person name="Fan H.C."/>
            <person name="Wang J."/>
            <person name="Gui Y."/>
            <person name="Lee K.H."/>
            <person name="Betenbaugh M.J."/>
            <person name="Quake S.R."/>
            <person name="Famili I."/>
            <person name="Palsson B.O."/>
            <person name="Wang J."/>
        </authorList>
    </citation>
    <scope>NUCLEOTIDE SEQUENCE [LARGE SCALE GENOMIC DNA]</scope>
    <source>
        <strain evidence="23">CHO K1 cell line</strain>
    </source>
</reference>
<dbReference type="InterPro" id="IPR020829">
    <property type="entry name" value="GlycerAld_3-P_DH_cat"/>
</dbReference>
<dbReference type="GO" id="GO:0006096">
    <property type="term" value="P:glycolytic process"/>
    <property type="evidence" value="ECO:0007669"/>
    <property type="project" value="UniProtKB-KW"/>
</dbReference>
<dbReference type="AlphaFoldDB" id="G3IHS4"/>
<keyword evidence="9" id="KW-0053">Apoptosis</keyword>
<evidence type="ECO:0000256" key="5">
    <source>
        <dbReference type="ARBA" id="ARBA00007406"/>
    </source>
</evidence>
<dbReference type="GO" id="GO:0006915">
    <property type="term" value="P:apoptotic process"/>
    <property type="evidence" value="ECO:0007669"/>
    <property type="project" value="UniProtKB-KW"/>
</dbReference>
<dbReference type="GO" id="GO:0016740">
    <property type="term" value="F:transferase activity"/>
    <property type="evidence" value="ECO:0007669"/>
    <property type="project" value="UniProtKB-KW"/>
</dbReference>
<keyword evidence="11" id="KW-0810">Translation regulation</keyword>
<comment type="subcellular location">
    <subcellularLocation>
        <location evidence="2">Cytoplasm</location>
        <location evidence="2">Cytoskeleton</location>
    </subcellularLocation>
    <subcellularLocation>
        <location evidence="3">Cytoplasm</location>
        <location evidence="3">Cytosol</location>
    </subcellularLocation>
    <subcellularLocation>
        <location evidence="1">Nucleus</location>
    </subcellularLocation>
</comment>
<evidence type="ECO:0000313" key="23">
    <source>
        <dbReference type="Proteomes" id="UP000001075"/>
    </source>
</evidence>